<dbReference type="InterPro" id="IPR048402">
    <property type="entry name" value="YpeB_N"/>
</dbReference>
<protein>
    <submittedName>
        <fullName evidence="4">Spore germination protein</fullName>
    </submittedName>
</protein>
<gene>
    <name evidence="4" type="ORF">JOC94_000617</name>
</gene>
<evidence type="ECO:0000259" key="1">
    <source>
        <dbReference type="Pfam" id="PF03413"/>
    </source>
</evidence>
<dbReference type="Proteomes" id="UP000823485">
    <property type="component" value="Unassembled WGS sequence"/>
</dbReference>
<dbReference type="InterPro" id="IPR014239">
    <property type="entry name" value="YpeB_PepSY1-2"/>
</dbReference>
<dbReference type="Pfam" id="PF14620">
    <property type="entry name" value="YPEB_PepSY1-2"/>
    <property type="match status" value="1"/>
</dbReference>
<evidence type="ECO:0000259" key="2">
    <source>
        <dbReference type="Pfam" id="PF14620"/>
    </source>
</evidence>
<organism evidence="4 5">
    <name type="scientific">Siminovitchia thermophila</name>
    <dbReference type="NCBI Taxonomy" id="1245522"/>
    <lineage>
        <taxon>Bacteria</taxon>
        <taxon>Bacillati</taxon>
        <taxon>Bacillota</taxon>
        <taxon>Bacilli</taxon>
        <taxon>Bacillales</taxon>
        <taxon>Bacillaceae</taxon>
        <taxon>Siminovitchia</taxon>
    </lineage>
</organism>
<dbReference type="Pfam" id="PF03413">
    <property type="entry name" value="PepSY"/>
    <property type="match status" value="1"/>
</dbReference>
<dbReference type="Pfam" id="PF20769">
    <property type="entry name" value="YPEB_N"/>
    <property type="match status" value="1"/>
</dbReference>
<proteinExistence type="predicted"/>
<evidence type="ECO:0000313" key="5">
    <source>
        <dbReference type="Proteomes" id="UP000823485"/>
    </source>
</evidence>
<comment type="caution">
    <text evidence="4">The sequence shown here is derived from an EMBL/GenBank/DDBJ whole genome shotgun (WGS) entry which is preliminary data.</text>
</comment>
<sequence>MLRNILLVVLAVAVVGAGAWGYQEHQEKNAILINAENNYQRAFHDLTYQMDLLHDKIGSTLAMNSSRSLSPALADVWRITSDARGQVGQLPLTLLPFNKTEQFLSNIGDFSYKTAVRNLDDEPLSAKEQKTLKSLYNQSGEIRNELRKVQNLVLKENLRWMDVESAMASGKENADNTIIDGFKTVEKKATGYDEENLQNSSIVSFQQRDENFDHLKGKKISKNEAIKLAQKYSGIQKPKDVRVTENGKGSAYGFYNVVLKNGKGHEAAMDITKTGGYPIYFMDNREVKDQKISLNEAAKKAEQFLQKHGYKKLQLAESVQYDSTGLLTYVTMQDDVRIYPESIKIKVALDNGQIVGFTGSDYLQSNRERDLPSPKITKEEARGNLNSNVKVMEDGLAVITNDLGDEVLCYEVIGTMDNDTYRIYINAENGYEEKVEKMQNAEPIYEDVI</sequence>
<dbReference type="RefSeq" id="WP_077113299.1">
    <property type="nucleotide sequence ID" value="NZ_JAFBFH010000003.1"/>
</dbReference>
<accession>A0ABS2R1Y3</accession>
<evidence type="ECO:0000259" key="3">
    <source>
        <dbReference type="Pfam" id="PF20769"/>
    </source>
</evidence>
<feature type="domain" description="Sporulation protein YpeB N-terminal" evidence="3">
    <location>
        <begin position="27"/>
        <end position="162"/>
    </location>
</feature>
<dbReference type="NCBIfam" id="TIGR02889">
    <property type="entry name" value="spore_YpeB"/>
    <property type="match status" value="1"/>
</dbReference>
<feature type="domain" description="PepSY" evidence="1">
    <location>
        <begin position="375"/>
        <end position="436"/>
    </location>
</feature>
<name>A0ABS2R1Y3_9BACI</name>
<evidence type="ECO:0000313" key="4">
    <source>
        <dbReference type="EMBL" id="MBM7713648.1"/>
    </source>
</evidence>
<keyword evidence="5" id="KW-1185">Reference proteome</keyword>
<reference evidence="4 5" key="1">
    <citation type="submission" date="2021-01" db="EMBL/GenBank/DDBJ databases">
        <title>Genomic Encyclopedia of Type Strains, Phase IV (KMG-IV): sequencing the most valuable type-strain genomes for metagenomic binning, comparative biology and taxonomic classification.</title>
        <authorList>
            <person name="Goeker M."/>
        </authorList>
    </citation>
    <scope>NUCLEOTIDE SEQUENCE [LARGE SCALE GENOMIC DNA]</scope>
    <source>
        <strain evidence="4 5">DSM 105453</strain>
    </source>
</reference>
<dbReference type="EMBL" id="JAFBFH010000003">
    <property type="protein sequence ID" value="MBM7713648.1"/>
    <property type="molecule type" value="Genomic_DNA"/>
</dbReference>
<dbReference type="InterPro" id="IPR025711">
    <property type="entry name" value="PepSY"/>
</dbReference>
<feature type="domain" description="Sporulation protein YpeB PepSY1 and PepSY2" evidence="2">
    <location>
        <begin position="180"/>
        <end position="372"/>
    </location>
</feature>